<accession>A0A838CUU1</accession>
<evidence type="ECO:0000256" key="1">
    <source>
        <dbReference type="ARBA" id="ARBA00022801"/>
    </source>
</evidence>
<dbReference type="PANTHER" id="PTHR43798:SF31">
    <property type="entry name" value="AB HYDROLASE SUPERFAMILY PROTEIN YCLE"/>
    <property type="match status" value="1"/>
</dbReference>
<protein>
    <submittedName>
        <fullName evidence="3">Alpha/beta hydrolase</fullName>
    </submittedName>
</protein>
<proteinExistence type="predicted"/>
<dbReference type="Pfam" id="PF00561">
    <property type="entry name" value="Abhydrolase_1"/>
    <property type="match status" value="1"/>
</dbReference>
<dbReference type="Proteomes" id="UP000571017">
    <property type="component" value="Unassembled WGS sequence"/>
</dbReference>
<evidence type="ECO:0000259" key="2">
    <source>
        <dbReference type="Pfam" id="PF00561"/>
    </source>
</evidence>
<dbReference type="GO" id="GO:0016787">
    <property type="term" value="F:hydrolase activity"/>
    <property type="evidence" value="ECO:0007669"/>
    <property type="project" value="UniProtKB-KW"/>
</dbReference>
<dbReference type="PRINTS" id="PR00412">
    <property type="entry name" value="EPOXHYDRLASE"/>
</dbReference>
<feature type="domain" description="AB hydrolase-1" evidence="2">
    <location>
        <begin position="35"/>
        <end position="279"/>
    </location>
</feature>
<dbReference type="InterPro" id="IPR029058">
    <property type="entry name" value="AB_hydrolase_fold"/>
</dbReference>
<organism evidence="3 4">
    <name type="scientific">Halobacillus locisalis</name>
    <dbReference type="NCBI Taxonomy" id="220753"/>
    <lineage>
        <taxon>Bacteria</taxon>
        <taxon>Bacillati</taxon>
        <taxon>Bacillota</taxon>
        <taxon>Bacilli</taxon>
        <taxon>Bacillales</taxon>
        <taxon>Bacillaceae</taxon>
        <taxon>Halobacillus</taxon>
    </lineage>
</organism>
<dbReference type="PANTHER" id="PTHR43798">
    <property type="entry name" value="MONOACYLGLYCEROL LIPASE"/>
    <property type="match status" value="1"/>
</dbReference>
<keyword evidence="1 3" id="KW-0378">Hydrolase</keyword>
<dbReference type="EMBL" id="JACEFG010000003">
    <property type="protein sequence ID" value="MBA2175912.1"/>
    <property type="molecule type" value="Genomic_DNA"/>
</dbReference>
<dbReference type="AlphaFoldDB" id="A0A838CUU1"/>
<evidence type="ECO:0000313" key="4">
    <source>
        <dbReference type="Proteomes" id="UP000571017"/>
    </source>
</evidence>
<comment type="caution">
    <text evidence="3">The sequence shown here is derived from an EMBL/GenBank/DDBJ whole genome shotgun (WGS) entry which is preliminary data.</text>
</comment>
<dbReference type="InterPro" id="IPR000639">
    <property type="entry name" value="Epox_hydrolase-like"/>
</dbReference>
<keyword evidence="4" id="KW-1185">Reference proteome</keyword>
<dbReference type="InterPro" id="IPR050266">
    <property type="entry name" value="AB_hydrolase_sf"/>
</dbReference>
<gene>
    <name evidence="3" type="ORF">H0266_13525</name>
</gene>
<dbReference type="PRINTS" id="PR00111">
    <property type="entry name" value="ABHYDROLASE"/>
</dbReference>
<dbReference type="GO" id="GO:0016020">
    <property type="term" value="C:membrane"/>
    <property type="evidence" value="ECO:0007669"/>
    <property type="project" value="TreeGrafter"/>
</dbReference>
<reference evidence="3 4" key="1">
    <citation type="journal article" date="2004" name="Extremophiles">
        <title>Halobacillus locisalis sp. nov., a halophilic bacterium isolated from a marine solar saltern of the Yellow Sea in Korea.</title>
        <authorList>
            <person name="Yoon J.H."/>
            <person name="Kang K.H."/>
            <person name="Oh T.K."/>
            <person name="Park Y.H."/>
        </authorList>
    </citation>
    <scope>NUCLEOTIDE SEQUENCE [LARGE SCALE GENOMIC DNA]</scope>
    <source>
        <strain evidence="3 4">KCTC 3788</strain>
    </source>
</reference>
<dbReference type="SUPFAM" id="SSF53474">
    <property type="entry name" value="alpha/beta-Hydrolases"/>
    <property type="match status" value="1"/>
</dbReference>
<dbReference type="InterPro" id="IPR000073">
    <property type="entry name" value="AB_hydrolase_1"/>
</dbReference>
<evidence type="ECO:0000313" key="3">
    <source>
        <dbReference type="EMBL" id="MBA2175912.1"/>
    </source>
</evidence>
<dbReference type="Gene3D" id="3.40.50.1820">
    <property type="entry name" value="alpha/beta hydrolase"/>
    <property type="match status" value="1"/>
</dbReference>
<sequence length="304" mass="34271">MGPEGGKIMNIMRKQAALSNGETLSYQERDGGEEVVVLIHGNMTSSVHWDIVLEGLSDEYKVYAPDLRGFGLSTYHEKVLSIEDFADDIKLFLDEVGVEECMLVGWSLGGAVGQQLCVKYPDRCKALYLMASASTRGYPIYKTGEDGLPDVTHRLNELEEVEQDARAVMINGAYQSNNYEALRQIWNMLIYVHNKPEEDRYEKYLEDMTTQRNLAETYHALNHHDVSSEVQKLDIPVWISWGADDLVVTKEMTEELRSDLGEQATYEEFDICGHSPLIDVPDRLISSLESFFGSVNRLSKGGSV</sequence>
<name>A0A838CUU1_9BACI</name>